<accession>A0AAN2K7G1</accession>
<dbReference type="Proteomes" id="UP001158961">
    <property type="component" value="Chromosome"/>
</dbReference>
<evidence type="ECO:0000313" key="2">
    <source>
        <dbReference type="Proteomes" id="UP001158961"/>
    </source>
</evidence>
<organism evidence="1 2">
    <name type="scientific">Enterobacter agglomerans</name>
    <name type="common">Erwinia herbicola</name>
    <name type="synonym">Pantoea agglomerans</name>
    <dbReference type="NCBI Taxonomy" id="549"/>
    <lineage>
        <taxon>Bacteria</taxon>
        <taxon>Pseudomonadati</taxon>
        <taxon>Pseudomonadota</taxon>
        <taxon>Gammaproteobacteria</taxon>
        <taxon>Enterobacterales</taxon>
        <taxon>Erwiniaceae</taxon>
        <taxon>Pantoea</taxon>
        <taxon>Pantoea agglomerans group</taxon>
    </lineage>
</organism>
<gene>
    <name evidence="1" type="ORF">DAPPPG734_17275</name>
</gene>
<dbReference type="AlphaFoldDB" id="A0AAN2K7G1"/>
<name>A0AAN2K7G1_ENTAG</name>
<sequence length="40" mass="4623">MTNLFMFQKVSAFLCLDLSSQLENVIISPVMFNLINQCRI</sequence>
<reference evidence="1" key="1">
    <citation type="submission" date="2022-05" db="EMBL/GenBank/DDBJ databases">
        <authorList>
            <person name="Pothier F. J."/>
        </authorList>
    </citation>
    <scope>NUCLEOTIDE SEQUENCE</scope>
    <source>
        <strain evidence="1">DAPP-PG734</strain>
    </source>
</reference>
<evidence type="ECO:0000313" key="1">
    <source>
        <dbReference type="EMBL" id="CAH6328523.1"/>
    </source>
</evidence>
<proteinExistence type="predicted"/>
<dbReference type="EMBL" id="OW970315">
    <property type="protein sequence ID" value="CAH6328523.1"/>
    <property type="molecule type" value="Genomic_DNA"/>
</dbReference>
<protein>
    <submittedName>
        <fullName evidence="1">Uncharacterized protein</fullName>
    </submittedName>
</protein>